<dbReference type="PRINTS" id="PR00747">
    <property type="entry name" value="GLYHDRLASE47"/>
</dbReference>
<feature type="active site" description="Proton donor" evidence="6">
    <location>
        <position position="606"/>
    </location>
</feature>
<organism evidence="11 12">
    <name type="scientific">Westerdykella ornata</name>
    <dbReference type="NCBI Taxonomy" id="318751"/>
    <lineage>
        <taxon>Eukaryota</taxon>
        <taxon>Fungi</taxon>
        <taxon>Dikarya</taxon>
        <taxon>Ascomycota</taxon>
        <taxon>Pezizomycotina</taxon>
        <taxon>Dothideomycetes</taxon>
        <taxon>Pleosporomycetidae</taxon>
        <taxon>Pleosporales</taxon>
        <taxon>Sporormiaceae</taxon>
        <taxon>Westerdykella</taxon>
    </lineage>
</organism>
<feature type="compositionally biased region" description="Polar residues" evidence="10">
    <location>
        <begin position="712"/>
        <end position="723"/>
    </location>
</feature>
<proteinExistence type="inferred from homology"/>
<dbReference type="GeneID" id="54554661"/>
<dbReference type="RefSeq" id="XP_033655950.1">
    <property type="nucleotide sequence ID" value="XM_033801486.1"/>
</dbReference>
<dbReference type="AlphaFoldDB" id="A0A6A6JP62"/>
<dbReference type="EC" id="3.2.1.-" evidence="9"/>
<feature type="active site" evidence="6">
    <location>
        <position position="489"/>
    </location>
</feature>
<evidence type="ECO:0000256" key="10">
    <source>
        <dbReference type="SAM" id="MobiDB-lite"/>
    </source>
</evidence>
<dbReference type="GO" id="GO:0004571">
    <property type="term" value="F:mannosyl-oligosaccharide 1,2-alpha-mannosidase activity"/>
    <property type="evidence" value="ECO:0007669"/>
    <property type="project" value="InterPro"/>
</dbReference>
<feature type="region of interest" description="Disordered" evidence="10">
    <location>
        <begin position="72"/>
        <end position="111"/>
    </location>
</feature>
<dbReference type="InterPro" id="IPR012341">
    <property type="entry name" value="6hp_glycosidase-like_sf"/>
</dbReference>
<dbReference type="UniPathway" id="UPA00378"/>
<dbReference type="GO" id="GO:0005783">
    <property type="term" value="C:endoplasmic reticulum"/>
    <property type="evidence" value="ECO:0007669"/>
    <property type="project" value="TreeGrafter"/>
</dbReference>
<dbReference type="PANTHER" id="PTHR11742">
    <property type="entry name" value="MANNOSYL-OLIGOSACCHARIDE ALPHA-1,2-MANNOSIDASE-RELATED"/>
    <property type="match status" value="1"/>
</dbReference>
<evidence type="ECO:0000256" key="7">
    <source>
        <dbReference type="PIRSR" id="PIRSR601382-2"/>
    </source>
</evidence>
<comment type="pathway">
    <text evidence="2">Protein modification; protein glycosylation.</text>
</comment>
<dbReference type="Gene3D" id="1.50.10.10">
    <property type="match status" value="3"/>
</dbReference>
<keyword evidence="4 9" id="KW-0378">Hydrolase</keyword>
<protein>
    <recommendedName>
        <fullName evidence="9">alpha-1,2-Mannosidase</fullName>
        <ecNumber evidence="9">3.2.1.-</ecNumber>
    </recommendedName>
</protein>
<evidence type="ECO:0000313" key="12">
    <source>
        <dbReference type="Proteomes" id="UP000800097"/>
    </source>
</evidence>
<dbReference type="InterPro" id="IPR050749">
    <property type="entry name" value="Glycosyl_Hydrolase_47"/>
</dbReference>
<feature type="active site" description="Proton donor" evidence="6">
    <location>
        <position position="244"/>
    </location>
</feature>
<keyword evidence="12" id="KW-1185">Reference proteome</keyword>
<dbReference type="GO" id="GO:0005975">
    <property type="term" value="P:carbohydrate metabolic process"/>
    <property type="evidence" value="ECO:0007669"/>
    <property type="project" value="InterPro"/>
</dbReference>
<dbReference type="InterPro" id="IPR001382">
    <property type="entry name" value="Glyco_hydro_47"/>
</dbReference>
<evidence type="ECO:0000256" key="3">
    <source>
        <dbReference type="ARBA" id="ARBA00007658"/>
    </source>
</evidence>
<dbReference type="Pfam" id="PF01532">
    <property type="entry name" value="Glyco_hydro_47"/>
    <property type="match status" value="1"/>
</dbReference>
<dbReference type="GO" id="GO:0036503">
    <property type="term" value="P:ERAD pathway"/>
    <property type="evidence" value="ECO:0007669"/>
    <property type="project" value="UniProtKB-ARBA"/>
</dbReference>
<feature type="disulfide bond" evidence="8">
    <location>
        <begin position="563"/>
        <end position="592"/>
    </location>
</feature>
<dbReference type="GO" id="GO:0016020">
    <property type="term" value="C:membrane"/>
    <property type="evidence" value="ECO:0007669"/>
    <property type="project" value="InterPro"/>
</dbReference>
<evidence type="ECO:0000256" key="2">
    <source>
        <dbReference type="ARBA" id="ARBA00004922"/>
    </source>
</evidence>
<comment type="similarity">
    <text evidence="3 9">Belongs to the glycosyl hydrolase 47 family.</text>
</comment>
<dbReference type="OrthoDB" id="8118055at2759"/>
<reference evidence="11" key="1">
    <citation type="journal article" date="2020" name="Stud. Mycol.">
        <title>101 Dothideomycetes genomes: a test case for predicting lifestyles and emergence of pathogens.</title>
        <authorList>
            <person name="Haridas S."/>
            <person name="Albert R."/>
            <person name="Binder M."/>
            <person name="Bloem J."/>
            <person name="Labutti K."/>
            <person name="Salamov A."/>
            <person name="Andreopoulos B."/>
            <person name="Baker S."/>
            <person name="Barry K."/>
            <person name="Bills G."/>
            <person name="Bluhm B."/>
            <person name="Cannon C."/>
            <person name="Castanera R."/>
            <person name="Culley D."/>
            <person name="Daum C."/>
            <person name="Ezra D."/>
            <person name="Gonzalez J."/>
            <person name="Henrissat B."/>
            <person name="Kuo A."/>
            <person name="Liang C."/>
            <person name="Lipzen A."/>
            <person name="Lutzoni F."/>
            <person name="Magnuson J."/>
            <person name="Mondo S."/>
            <person name="Nolan M."/>
            <person name="Ohm R."/>
            <person name="Pangilinan J."/>
            <person name="Park H.-J."/>
            <person name="Ramirez L."/>
            <person name="Alfaro M."/>
            <person name="Sun H."/>
            <person name="Tritt A."/>
            <person name="Yoshinaga Y."/>
            <person name="Zwiers L.-H."/>
            <person name="Turgeon B."/>
            <person name="Goodwin S."/>
            <person name="Spatafora J."/>
            <person name="Crous P."/>
            <person name="Grigoriev I."/>
        </authorList>
    </citation>
    <scope>NUCLEOTIDE SEQUENCE</scope>
    <source>
        <strain evidence="11">CBS 379.55</strain>
    </source>
</reference>
<evidence type="ECO:0000256" key="8">
    <source>
        <dbReference type="PIRSR" id="PIRSR601382-3"/>
    </source>
</evidence>
<dbReference type="Proteomes" id="UP000800097">
    <property type="component" value="Unassembled WGS sequence"/>
</dbReference>
<dbReference type="SUPFAM" id="SSF48225">
    <property type="entry name" value="Seven-hairpin glycosidases"/>
    <property type="match status" value="1"/>
</dbReference>
<evidence type="ECO:0000256" key="4">
    <source>
        <dbReference type="ARBA" id="ARBA00022801"/>
    </source>
</evidence>
<feature type="region of interest" description="Disordered" evidence="10">
    <location>
        <begin position="747"/>
        <end position="771"/>
    </location>
</feature>
<dbReference type="PANTHER" id="PTHR11742:SF103">
    <property type="entry name" value="ENDOPLASMIC RETICULUM MANNOSIDASE MNL2-RELATED"/>
    <property type="match status" value="1"/>
</dbReference>
<evidence type="ECO:0000256" key="9">
    <source>
        <dbReference type="RuleBase" id="RU361193"/>
    </source>
</evidence>
<dbReference type="EMBL" id="ML986488">
    <property type="protein sequence ID" value="KAF2278411.1"/>
    <property type="molecule type" value="Genomic_DNA"/>
</dbReference>
<dbReference type="GO" id="GO:0005509">
    <property type="term" value="F:calcium ion binding"/>
    <property type="evidence" value="ECO:0007669"/>
    <property type="project" value="InterPro"/>
</dbReference>
<sequence length="912" mass="101898">MLRYRRYRVFVAFAVIALFALYRFGAPSASWQDTASSQPQPISNWWPRPQLPHETKKLDLEIPIAKVSQTLRRPPPVVPASSPIDRLPIEQASPDEAAERPTITSAPTSSEPIRWKKQTEHFPVPSTALIQLPTGKPIAIPRIQHAFKPESAAEKADREEKLEVIRNVFKRSWDGYREYAWLQDELSPTSGRFRNPFAGWGATLVDALDTLWIMGLREEFDEAAKAVDKIDFTTTPRNDIPLFETTIRYLGGLLAAYDISGGQYKNLLHKAVELAEVLMSAFDTPNRMPETYYHWKPNYPSAPRRAGTSAVLAEIGSLSLEFTRLSQLTGDQKYYDAVARITDNLEEFQNKTRLPGMWPVLVDISGCKLVDHSAPQPVVETSSVIQEPESSTAAEAQSTATLEVLLSPNGKEYKPLDLPDPVVLVAGTSPSEPAQPPKALRRRQLGNVQAIYEEDGPAPTPIGPHCEDQPFLSAAGSGDEEYTLGGMSDSTYEYLPKEWLLLGGLVDKYRAMYESSADVIRKNLIFRPMVPDEADVLFSGKLHVPPPGENKPRLEAEYAHLTCFAGGMFGMGAKVYDRPEDLEIAKKLTEGCVWSYDMTATGIMPEAFISTPCQDIHDCKWNETRYWNEIDPNAQERIDSYKLAMERYEKEMISASAWYASQLAAMTATPTPSASNAVVEVAATATSGVTGADASQNPAARKRQLDVEPHSNSRPNTVPSFQGSLDRKVIIEDGDPILLGQQDEALQPATPVQSSSDEPQPEFDAETSTPTMPEFPYVYSPLPPTSHEDLVKNRIEQDRLPKGVVAFPARNYILRPEAIESVWYMYRITGSPHWREAGWRMFLAIESATATTFGNSAIDDVTKKDPVLRDEMESFWLAETLKYFYLLFSEESVVSLDEWVLNTEAHPFKRPK</sequence>
<gene>
    <name evidence="11" type="ORF">EI97DRAFT_465714</name>
</gene>
<keyword evidence="7" id="KW-0106">Calcium</keyword>
<accession>A0A6A6JP62</accession>
<evidence type="ECO:0000313" key="11">
    <source>
        <dbReference type="EMBL" id="KAF2278411.1"/>
    </source>
</evidence>
<keyword evidence="9 11" id="KW-0326">Glycosidase</keyword>
<keyword evidence="7" id="KW-0479">Metal-binding</keyword>
<keyword evidence="5 8" id="KW-1015">Disulfide bond</keyword>
<feature type="binding site" evidence="7">
    <location>
        <position position="903"/>
    </location>
    <ligand>
        <name>Ca(2+)</name>
        <dbReference type="ChEBI" id="CHEBI:29108"/>
    </ligand>
</feature>
<name>A0A6A6JP62_WESOR</name>
<evidence type="ECO:0000256" key="6">
    <source>
        <dbReference type="PIRSR" id="PIRSR601382-1"/>
    </source>
</evidence>
<feature type="compositionally biased region" description="Polar residues" evidence="10">
    <location>
        <begin position="102"/>
        <end position="111"/>
    </location>
</feature>
<comment type="cofactor">
    <cofactor evidence="1 7">
        <name>Ca(2+)</name>
        <dbReference type="ChEBI" id="CHEBI:29108"/>
    </cofactor>
</comment>
<feature type="active site" evidence="6">
    <location>
        <position position="817"/>
    </location>
</feature>
<dbReference type="InterPro" id="IPR036026">
    <property type="entry name" value="Seven-hairpin_glycosidases"/>
</dbReference>
<feature type="region of interest" description="Disordered" evidence="10">
    <location>
        <begin position="688"/>
        <end position="725"/>
    </location>
</feature>
<evidence type="ECO:0000256" key="1">
    <source>
        <dbReference type="ARBA" id="ARBA00001913"/>
    </source>
</evidence>
<evidence type="ECO:0000256" key="5">
    <source>
        <dbReference type="ARBA" id="ARBA00023157"/>
    </source>
</evidence>